<dbReference type="Pfam" id="PF02493">
    <property type="entry name" value="MORN"/>
    <property type="match status" value="10"/>
</dbReference>
<evidence type="ECO:0008006" key="4">
    <source>
        <dbReference type="Google" id="ProtNLM"/>
    </source>
</evidence>
<dbReference type="InterPro" id="IPR003409">
    <property type="entry name" value="MORN"/>
</dbReference>
<evidence type="ECO:0000256" key="1">
    <source>
        <dbReference type="ARBA" id="ARBA00022737"/>
    </source>
</evidence>
<name>A0A078B843_STYLE</name>
<dbReference type="PANTHER" id="PTHR43215">
    <property type="entry name" value="RADIAL SPOKE HEAD 1 HOMOLOG"/>
    <property type="match status" value="1"/>
</dbReference>
<dbReference type="OrthoDB" id="284854at2759"/>
<dbReference type="AlphaFoldDB" id="A0A078B843"/>
<dbReference type="Proteomes" id="UP000039865">
    <property type="component" value="Unassembled WGS sequence"/>
</dbReference>
<evidence type="ECO:0000313" key="2">
    <source>
        <dbReference type="EMBL" id="CDW90685.1"/>
    </source>
</evidence>
<keyword evidence="3" id="KW-1185">Reference proteome</keyword>
<dbReference type="SUPFAM" id="SSF82185">
    <property type="entry name" value="Histone H3 K4-specific methyltransferase SET7/9 N-terminal domain"/>
    <property type="match status" value="3"/>
</dbReference>
<accession>A0A078B843</accession>
<dbReference type="PANTHER" id="PTHR43215:SF14">
    <property type="entry name" value="RADIAL SPOKE HEAD 1 HOMOLOG"/>
    <property type="match status" value="1"/>
</dbReference>
<keyword evidence="1" id="KW-0677">Repeat</keyword>
<evidence type="ECO:0000313" key="3">
    <source>
        <dbReference type="Proteomes" id="UP000039865"/>
    </source>
</evidence>
<organism evidence="2 3">
    <name type="scientific">Stylonychia lemnae</name>
    <name type="common">Ciliate</name>
    <dbReference type="NCBI Taxonomy" id="5949"/>
    <lineage>
        <taxon>Eukaryota</taxon>
        <taxon>Sar</taxon>
        <taxon>Alveolata</taxon>
        <taxon>Ciliophora</taxon>
        <taxon>Intramacronucleata</taxon>
        <taxon>Spirotrichea</taxon>
        <taxon>Stichotrichia</taxon>
        <taxon>Sporadotrichida</taxon>
        <taxon>Oxytrichidae</taxon>
        <taxon>Stylonychinae</taxon>
        <taxon>Stylonychia</taxon>
    </lineage>
</organism>
<sequence>MISNLFDFNEIKQSDVFAIKHYKDAIYRGQCQEKKRYGKGVIAYHSGRIYEGDWFGDKRHGRGFEQFVNGNTYQGDYIEGKAHGKGLFTWEHGEVYDGEWVNGVKEGYGIWKGIHGDSYIGQWKNSKADGYGVHQWKNGDKYEGEWKACLRHGNGSDFFSNGDQYVGQYQFGNPNGFGQYKWANGNSYAGEFKEGMKNGKGKWKKCIEPGQKVSNHFEGEYQDDQKHGYGEFNWQSGNKYKGYYENDQRNGYGEMYWKDGTIYKGYWENGVQNGLGIFVFPDGFKRIGFFEQNVYKSNVETIDQYQQFRIKNPDKKIPEGFKQEIKEYLGYYDHDSEADENFIDKEFKKAEREDPPEETAFKTMQDLRAIQDLNDKDKKSNTKQNLDKDMLIQQNESKYGQIKPDEKFMTLRNKHSERRNFNTKNLPVIASTLIKVNQNSSPSSNNYGENDKLIYHDFDYMRKITPMELNQSFHGSTGSVNSIQTRNFKQFHVQNNSIGQFRSSSRMMDNNSFSKPYETLPEKKIIKNKTPLRQNTIPITLNNNGGYNNNRFQAYLRPQLPPTKRENNLILRPLNTDSKDAFDNSFIESINQIINGNGGGYSNINASVNSNGGVTRRNGYQTQNMRPLNLRNKVWRPTGKNINLKKIDSIKKASAHYYDLNQSAYD</sequence>
<reference evidence="2 3" key="1">
    <citation type="submission" date="2014-06" db="EMBL/GenBank/DDBJ databases">
        <authorList>
            <person name="Swart Estienne"/>
        </authorList>
    </citation>
    <scope>NUCLEOTIDE SEQUENCE [LARGE SCALE GENOMIC DNA]</scope>
    <source>
        <strain evidence="2 3">130c</strain>
    </source>
</reference>
<proteinExistence type="predicted"/>
<dbReference type="SMART" id="SM00698">
    <property type="entry name" value="MORN"/>
    <property type="match status" value="10"/>
</dbReference>
<dbReference type="InParanoid" id="A0A078B843"/>
<dbReference type="EMBL" id="CCKQ01018706">
    <property type="protein sequence ID" value="CDW90685.1"/>
    <property type="molecule type" value="Genomic_DNA"/>
</dbReference>
<gene>
    <name evidence="2" type="primary">Contig8931.g9545</name>
    <name evidence="2" type="ORF">STYLEM_19830</name>
</gene>
<dbReference type="Gene3D" id="2.20.110.10">
    <property type="entry name" value="Histone H3 K4-specific methyltransferase SET7/9 N-terminal domain"/>
    <property type="match status" value="4"/>
</dbReference>
<protein>
    <recommendedName>
        <fullName evidence="4">Morn repeat protein</fullName>
    </recommendedName>
</protein>